<feature type="compositionally biased region" description="Gly residues" evidence="1">
    <location>
        <begin position="105"/>
        <end position="117"/>
    </location>
</feature>
<evidence type="ECO:0000256" key="1">
    <source>
        <dbReference type="SAM" id="MobiDB-lite"/>
    </source>
</evidence>
<keyword evidence="3" id="KW-1185">Reference proteome</keyword>
<reference evidence="2" key="1">
    <citation type="submission" date="2020-05" db="UniProtKB">
        <authorList>
            <consortium name="EnsemblMetazoa"/>
        </authorList>
    </citation>
    <scope>IDENTIFICATION</scope>
    <source>
        <strain evidence="2">MAF</strain>
    </source>
</reference>
<dbReference type="AlphaFoldDB" id="A0A182UXZ1"/>
<dbReference type="VEuPathDB" id="VectorBase:AMEM005582"/>
<dbReference type="EnsemblMetazoa" id="AMEM005582-RA">
    <property type="protein sequence ID" value="AMEM005582-PA"/>
    <property type="gene ID" value="AMEM005582"/>
</dbReference>
<organism evidence="2 3">
    <name type="scientific">Anopheles merus</name>
    <name type="common">Mosquito</name>
    <dbReference type="NCBI Taxonomy" id="30066"/>
    <lineage>
        <taxon>Eukaryota</taxon>
        <taxon>Metazoa</taxon>
        <taxon>Ecdysozoa</taxon>
        <taxon>Arthropoda</taxon>
        <taxon>Hexapoda</taxon>
        <taxon>Insecta</taxon>
        <taxon>Pterygota</taxon>
        <taxon>Neoptera</taxon>
        <taxon>Endopterygota</taxon>
        <taxon>Diptera</taxon>
        <taxon>Nematocera</taxon>
        <taxon>Culicoidea</taxon>
        <taxon>Culicidae</taxon>
        <taxon>Anophelinae</taxon>
        <taxon>Anopheles</taxon>
    </lineage>
</organism>
<protein>
    <submittedName>
        <fullName evidence="2">Uncharacterized protein</fullName>
    </submittedName>
</protein>
<sequence>MASSSAAGIMARASSSSPFSPPAQEVGHHIQRFVCRHARLLEVLEQIPHRRQLEELVPYGGELFALQVEQGLLHLLIGQQVAHGQVEQIVQRQQSHEVIEIVGQGAGGRGTGDGTGGHQASDNKCGNLHDGTRCIIIIIIISKQQPPPSSTII</sequence>
<accession>A0A182UXZ1</accession>
<evidence type="ECO:0000313" key="3">
    <source>
        <dbReference type="Proteomes" id="UP000075903"/>
    </source>
</evidence>
<proteinExistence type="predicted"/>
<dbReference type="Proteomes" id="UP000075903">
    <property type="component" value="Unassembled WGS sequence"/>
</dbReference>
<feature type="region of interest" description="Disordered" evidence="1">
    <location>
        <begin position="105"/>
        <end position="124"/>
    </location>
</feature>
<name>A0A182UXZ1_ANOME</name>
<evidence type="ECO:0000313" key="2">
    <source>
        <dbReference type="EnsemblMetazoa" id="AMEM005582-PA"/>
    </source>
</evidence>
<feature type="region of interest" description="Disordered" evidence="1">
    <location>
        <begin position="1"/>
        <end position="24"/>
    </location>
</feature>